<keyword evidence="5" id="KW-0812">Transmembrane</keyword>
<evidence type="ECO:0000256" key="3">
    <source>
        <dbReference type="ARBA" id="ARBA00022833"/>
    </source>
</evidence>
<dbReference type="AlphaFoldDB" id="A0A8S9WRM5"/>
<evidence type="ECO:0008006" key="10">
    <source>
        <dbReference type="Google" id="ProtNLM"/>
    </source>
</evidence>
<evidence type="ECO:0000256" key="1">
    <source>
        <dbReference type="ARBA" id="ARBA00022723"/>
    </source>
</evidence>
<keyword evidence="2 4" id="KW-0863">Zinc-finger</keyword>
<keyword evidence="1" id="KW-0479">Metal-binding</keyword>
<dbReference type="InterPro" id="IPR013083">
    <property type="entry name" value="Znf_RING/FYVE/PHD"/>
</dbReference>
<dbReference type="InterPro" id="IPR013010">
    <property type="entry name" value="Znf_SIAH"/>
</dbReference>
<dbReference type="GO" id="GO:0043161">
    <property type="term" value="P:proteasome-mediated ubiquitin-dependent protein catabolic process"/>
    <property type="evidence" value="ECO:0007669"/>
    <property type="project" value="TreeGrafter"/>
</dbReference>
<dbReference type="GO" id="GO:0031624">
    <property type="term" value="F:ubiquitin conjugating enzyme binding"/>
    <property type="evidence" value="ECO:0007669"/>
    <property type="project" value="TreeGrafter"/>
</dbReference>
<feature type="domain" description="RING-type" evidence="6">
    <location>
        <begin position="95"/>
        <end position="132"/>
    </location>
</feature>
<accession>A0A8S9WRM5</accession>
<feature type="domain" description="SIAH-type" evidence="7">
    <location>
        <begin position="151"/>
        <end position="209"/>
    </location>
</feature>
<dbReference type="SUPFAM" id="SSF49599">
    <property type="entry name" value="TRAF domain-like"/>
    <property type="match status" value="1"/>
</dbReference>
<dbReference type="Proteomes" id="UP000466442">
    <property type="component" value="Linkage Group LG16"/>
</dbReference>
<evidence type="ECO:0000259" key="6">
    <source>
        <dbReference type="PROSITE" id="PS50089"/>
    </source>
</evidence>
<name>A0A8S9WRM5_APOLU</name>
<reference evidence="8" key="1">
    <citation type="journal article" date="2021" name="Mol. Ecol. Resour.">
        <title>Apolygus lucorum genome provides insights into omnivorousness and mesophyll feeding.</title>
        <authorList>
            <person name="Liu Y."/>
            <person name="Liu H."/>
            <person name="Wang H."/>
            <person name="Huang T."/>
            <person name="Liu B."/>
            <person name="Yang B."/>
            <person name="Yin L."/>
            <person name="Li B."/>
            <person name="Zhang Y."/>
            <person name="Zhang S."/>
            <person name="Jiang F."/>
            <person name="Zhang X."/>
            <person name="Ren Y."/>
            <person name="Wang B."/>
            <person name="Wang S."/>
            <person name="Lu Y."/>
            <person name="Wu K."/>
            <person name="Fan W."/>
            <person name="Wang G."/>
        </authorList>
    </citation>
    <scope>NUCLEOTIDE SEQUENCE</scope>
    <source>
        <strain evidence="8">12Hb</strain>
    </source>
</reference>
<keyword evidence="5" id="KW-0472">Membrane</keyword>
<dbReference type="EMBL" id="WIXP02000016">
    <property type="protein sequence ID" value="KAF6198065.1"/>
    <property type="molecule type" value="Genomic_DNA"/>
</dbReference>
<evidence type="ECO:0000256" key="5">
    <source>
        <dbReference type="SAM" id="Phobius"/>
    </source>
</evidence>
<gene>
    <name evidence="8" type="ORF">GE061_007811</name>
</gene>
<dbReference type="InterPro" id="IPR001841">
    <property type="entry name" value="Znf_RING"/>
</dbReference>
<keyword evidence="9" id="KW-1185">Reference proteome</keyword>
<dbReference type="PROSITE" id="PS51081">
    <property type="entry name" value="ZF_SIAH"/>
    <property type="match status" value="1"/>
</dbReference>
<dbReference type="SUPFAM" id="SSF57850">
    <property type="entry name" value="RING/U-box"/>
    <property type="match status" value="1"/>
</dbReference>
<dbReference type="GO" id="GO:0008270">
    <property type="term" value="F:zinc ion binding"/>
    <property type="evidence" value="ECO:0007669"/>
    <property type="project" value="UniProtKB-KW"/>
</dbReference>
<proteinExistence type="predicted"/>
<dbReference type="GO" id="GO:0005737">
    <property type="term" value="C:cytoplasm"/>
    <property type="evidence" value="ECO:0007669"/>
    <property type="project" value="TreeGrafter"/>
</dbReference>
<sequence length="362" mass="41677">MEVLRFPERAGVYNRIWALLCCSVCGNQTQSPVSVCPGGHAFCRLCRPRRRLKCYICQKGTYPQTLNIINKVSDLLAAKMEEIPFEKALRDLFECPVCYKVAKNEHEYEMCSRGHLVCRFCYLMTAYCPLCRESETVRKNKLVSLIIREITTGYRCRFAEYGCRETCNIFASRRHEDTCIYRHVSCLVSGCFWKGTIDQIQAHGLDIHRDLMATKNRLKFSKGSFQVRFGDDETHPYWLLYDYSEEGVDLVVQSHSKHRNMSAKVLLGEVGGPSVSFSQPALQMADDPLTHLLTSDHLEIPSKIISKYSNNAELNMDVVLTISESEKEYEWITPFNVFTAAFVLNFFLFTVKHWGLMKQKSC</sequence>
<organism evidence="8 9">
    <name type="scientific">Apolygus lucorum</name>
    <name type="common">Small green plant bug</name>
    <name type="synonym">Lygocoris lucorum</name>
    <dbReference type="NCBI Taxonomy" id="248454"/>
    <lineage>
        <taxon>Eukaryota</taxon>
        <taxon>Metazoa</taxon>
        <taxon>Ecdysozoa</taxon>
        <taxon>Arthropoda</taxon>
        <taxon>Hexapoda</taxon>
        <taxon>Insecta</taxon>
        <taxon>Pterygota</taxon>
        <taxon>Neoptera</taxon>
        <taxon>Paraneoptera</taxon>
        <taxon>Hemiptera</taxon>
        <taxon>Heteroptera</taxon>
        <taxon>Panheteroptera</taxon>
        <taxon>Cimicomorpha</taxon>
        <taxon>Miridae</taxon>
        <taxon>Mirini</taxon>
        <taxon>Apolygus</taxon>
    </lineage>
</organism>
<evidence type="ECO:0000313" key="8">
    <source>
        <dbReference type="EMBL" id="KAF6198065.1"/>
    </source>
</evidence>
<dbReference type="PANTHER" id="PTHR45877:SF2">
    <property type="entry name" value="E3 UBIQUITIN-PROTEIN LIGASE SINA-RELATED"/>
    <property type="match status" value="1"/>
</dbReference>
<dbReference type="Gene3D" id="3.30.40.10">
    <property type="entry name" value="Zinc/RING finger domain, C3HC4 (zinc finger)"/>
    <property type="match status" value="2"/>
</dbReference>
<dbReference type="InterPro" id="IPR004162">
    <property type="entry name" value="SINA-like_animal"/>
</dbReference>
<protein>
    <recommendedName>
        <fullName evidence="10">RING-type E3 ubiquitin transferase</fullName>
    </recommendedName>
</protein>
<evidence type="ECO:0000256" key="2">
    <source>
        <dbReference type="ARBA" id="ARBA00022771"/>
    </source>
</evidence>
<evidence type="ECO:0000313" key="9">
    <source>
        <dbReference type="Proteomes" id="UP000466442"/>
    </source>
</evidence>
<keyword evidence="5" id="KW-1133">Transmembrane helix</keyword>
<feature type="transmembrane region" description="Helical" evidence="5">
    <location>
        <begin position="331"/>
        <end position="351"/>
    </location>
</feature>
<comment type="caution">
    <text evidence="8">The sequence shown here is derived from an EMBL/GenBank/DDBJ whole genome shotgun (WGS) entry which is preliminary data.</text>
</comment>
<dbReference type="Pfam" id="PF21361">
    <property type="entry name" value="Sina_ZnF"/>
    <property type="match status" value="1"/>
</dbReference>
<dbReference type="SMART" id="SM00184">
    <property type="entry name" value="RING"/>
    <property type="match status" value="2"/>
</dbReference>
<dbReference type="PANTHER" id="PTHR45877">
    <property type="entry name" value="E3 UBIQUITIN-PROTEIN LIGASE SIAH2"/>
    <property type="match status" value="1"/>
</dbReference>
<dbReference type="GO" id="GO:0061630">
    <property type="term" value="F:ubiquitin protein ligase activity"/>
    <property type="evidence" value="ECO:0007669"/>
    <property type="project" value="TreeGrafter"/>
</dbReference>
<dbReference type="PROSITE" id="PS50089">
    <property type="entry name" value="ZF_RING_2"/>
    <property type="match status" value="1"/>
</dbReference>
<keyword evidence="3" id="KW-0862">Zinc</keyword>
<evidence type="ECO:0000256" key="4">
    <source>
        <dbReference type="PROSITE-ProRule" id="PRU00455"/>
    </source>
</evidence>
<evidence type="ECO:0000259" key="7">
    <source>
        <dbReference type="PROSITE" id="PS51081"/>
    </source>
</evidence>